<sequence>MITVQDSLARLRRLADDGSLASACREIGVALLVVHGSVLTRPDRARDVDLAYATLGGAASDELTLVNRFHELVPGDHLDLMDLGRADPVARLAALQRGELLHEAEPHLYAEQHLAAVGAYRDTQWMRDRALERL</sequence>
<comment type="caution">
    <text evidence="1">The sequence shown here is derived from an EMBL/GenBank/DDBJ whole genome shotgun (WGS) entry which is preliminary data.</text>
</comment>
<keyword evidence="2" id="KW-1185">Reference proteome</keyword>
<evidence type="ECO:0000313" key="2">
    <source>
        <dbReference type="Proteomes" id="UP000431092"/>
    </source>
</evidence>
<dbReference type="Proteomes" id="UP000431092">
    <property type="component" value="Unassembled WGS sequence"/>
</dbReference>
<proteinExistence type="predicted"/>
<evidence type="ECO:0000313" key="1">
    <source>
        <dbReference type="EMBL" id="MTB71541.1"/>
    </source>
</evidence>
<dbReference type="AlphaFoldDB" id="A0A6I3ITC7"/>
<accession>A0A6I3ITC7</accession>
<reference evidence="1 2" key="1">
    <citation type="submission" date="2019-11" db="EMBL/GenBank/DDBJ databases">
        <title>Whole genome sequencing identifies a novel species of the genus Arsenicicoccus isolated from human blood.</title>
        <authorList>
            <person name="Jeong J.H."/>
            <person name="Kweon O.J."/>
            <person name="Kim H.R."/>
            <person name="Kim T.-H."/>
            <person name="Ha S.-M."/>
            <person name="Lee M.-K."/>
        </authorList>
    </citation>
    <scope>NUCLEOTIDE SEQUENCE [LARGE SCALE GENOMIC DNA]</scope>
    <source>
        <strain evidence="1 2">MKL-02</strain>
    </source>
</reference>
<dbReference type="RefSeq" id="WP_154592863.1">
    <property type="nucleotide sequence ID" value="NZ_CP171001.1"/>
</dbReference>
<dbReference type="EMBL" id="WLVL01000021">
    <property type="protein sequence ID" value="MTB71541.1"/>
    <property type="molecule type" value="Genomic_DNA"/>
</dbReference>
<name>A0A6I3ITC7_9MICO</name>
<gene>
    <name evidence="1" type="ORF">GGG17_06065</name>
</gene>
<protein>
    <submittedName>
        <fullName evidence="1">Uncharacterized protein</fullName>
    </submittedName>
</protein>
<organism evidence="1 2">
    <name type="scientific">Arsenicicoccus cauae</name>
    <dbReference type="NCBI Taxonomy" id="2663847"/>
    <lineage>
        <taxon>Bacteria</taxon>
        <taxon>Bacillati</taxon>
        <taxon>Actinomycetota</taxon>
        <taxon>Actinomycetes</taxon>
        <taxon>Micrococcales</taxon>
        <taxon>Intrasporangiaceae</taxon>
        <taxon>Arsenicicoccus</taxon>
    </lineage>
</organism>